<evidence type="ECO:0000259" key="1">
    <source>
        <dbReference type="Pfam" id="PF09722"/>
    </source>
</evidence>
<dbReference type="Pfam" id="PF20432">
    <property type="entry name" value="Xre-like-HTH"/>
    <property type="match status" value="1"/>
</dbReference>
<reference evidence="3 4" key="1">
    <citation type="submission" date="2014-06" db="EMBL/GenBank/DDBJ databases">
        <title>Shewanella sp. YQH10.</title>
        <authorList>
            <person name="Liu Y."/>
            <person name="Zeng R."/>
        </authorList>
    </citation>
    <scope>NUCLEOTIDE SEQUENCE [LARGE SCALE GENOMIC DNA]</scope>
    <source>
        <strain evidence="3 4">YQH10</strain>
    </source>
</reference>
<dbReference type="eggNOG" id="COG5642">
    <property type="taxonomic scope" value="Bacteria"/>
</dbReference>
<organism evidence="3 4">
    <name type="scientific">Shewanella mangrovi</name>
    <dbReference type="NCBI Taxonomy" id="1515746"/>
    <lineage>
        <taxon>Bacteria</taxon>
        <taxon>Pseudomonadati</taxon>
        <taxon>Pseudomonadota</taxon>
        <taxon>Gammaproteobacteria</taxon>
        <taxon>Alteromonadales</taxon>
        <taxon>Shewanellaceae</taxon>
        <taxon>Shewanella</taxon>
    </lineage>
</organism>
<accession>A0A094JB70</accession>
<dbReference type="GO" id="GO:0003677">
    <property type="term" value="F:DNA binding"/>
    <property type="evidence" value="ECO:0007669"/>
    <property type="project" value="InterPro"/>
</dbReference>
<gene>
    <name evidence="3" type="ORF">HR45_15990</name>
</gene>
<keyword evidence="4" id="KW-1185">Reference proteome</keyword>
<sequence length="151" mass="16601">MTGTFREFNLPAKAPLSIWQKIGLPAGEGSKLNDAIRKGFGMGVVASLAKEIDWPITNLINVVGVSQTTFNRQVKARNRLGAPQSEALARLVRVIEAVTTMMEGEREQAIQWLNEPAVALGNKKPMEMLSSESGTVDVIKLIHRLMHGVYF</sequence>
<dbReference type="InterPro" id="IPR011979">
    <property type="entry name" value="Antitox_Xre"/>
</dbReference>
<evidence type="ECO:0000259" key="2">
    <source>
        <dbReference type="Pfam" id="PF20432"/>
    </source>
</evidence>
<evidence type="ECO:0000313" key="4">
    <source>
        <dbReference type="Proteomes" id="UP000029264"/>
    </source>
</evidence>
<dbReference type="EMBL" id="JPEO01000017">
    <property type="protein sequence ID" value="KFZ36482.1"/>
    <property type="molecule type" value="Genomic_DNA"/>
</dbReference>
<name>A0A094JB70_9GAMM</name>
<comment type="caution">
    <text evidence="3">The sequence shown here is derived from an EMBL/GenBank/DDBJ whole genome shotgun (WGS) entry which is preliminary data.</text>
</comment>
<dbReference type="RefSeq" id="WP_037444797.1">
    <property type="nucleotide sequence ID" value="NZ_JPEO01000017.1"/>
</dbReference>
<feature type="domain" description="Antitoxin Xre/MbcA/ParS-like toxin-binding" evidence="1">
    <location>
        <begin position="104"/>
        <end position="148"/>
    </location>
</feature>
<evidence type="ECO:0000313" key="3">
    <source>
        <dbReference type="EMBL" id="KFZ36482.1"/>
    </source>
</evidence>
<dbReference type="AlphaFoldDB" id="A0A094JB70"/>
<dbReference type="Proteomes" id="UP000029264">
    <property type="component" value="Unassembled WGS sequence"/>
</dbReference>
<dbReference type="InterPro" id="IPR024467">
    <property type="entry name" value="Xre/MbcA/ParS-like_toxin-bd"/>
</dbReference>
<dbReference type="STRING" id="1515746.HR45_15990"/>
<dbReference type="Pfam" id="PF09722">
    <property type="entry name" value="Xre_MbcA_ParS_C"/>
    <property type="match status" value="1"/>
</dbReference>
<dbReference type="InterPro" id="IPR046847">
    <property type="entry name" value="Xre-like_HTH"/>
</dbReference>
<feature type="domain" description="Antitoxin Xre-like helix-turn-helix" evidence="2">
    <location>
        <begin position="32"/>
        <end position="93"/>
    </location>
</feature>
<proteinExistence type="predicted"/>
<dbReference type="NCBIfam" id="TIGR02293">
    <property type="entry name" value="TAS_TIGR02293"/>
    <property type="match status" value="1"/>
</dbReference>
<protein>
    <submittedName>
        <fullName evidence="3">Uncharacterized protein</fullName>
    </submittedName>
</protein>
<dbReference type="OrthoDB" id="8595277at2"/>